<keyword evidence="2" id="KW-1185">Reference proteome</keyword>
<protein>
    <submittedName>
        <fullName evidence="1">TIGR00282 family metallophosphoesterase</fullName>
    </submittedName>
</protein>
<dbReference type="SUPFAM" id="SSF56300">
    <property type="entry name" value="Metallo-dependent phosphatases"/>
    <property type="match status" value="1"/>
</dbReference>
<comment type="caution">
    <text evidence="1">The sequence shown here is derived from an EMBL/GenBank/DDBJ whole genome shotgun (WGS) entry which is preliminary data.</text>
</comment>
<dbReference type="EMBL" id="JAJEKE010000007">
    <property type="protein sequence ID" value="MCQ1529897.1"/>
    <property type="molecule type" value="Genomic_DNA"/>
</dbReference>
<dbReference type="Proteomes" id="UP001651880">
    <property type="component" value="Unassembled WGS sequence"/>
</dbReference>
<proteinExistence type="predicted"/>
<evidence type="ECO:0000313" key="1">
    <source>
        <dbReference type="EMBL" id="MCQ1529897.1"/>
    </source>
</evidence>
<dbReference type="Gene3D" id="3.60.21.10">
    <property type="match status" value="1"/>
</dbReference>
<accession>A0ABT1NF82</accession>
<dbReference type="InterPro" id="IPR029052">
    <property type="entry name" value="Metallo-depent_PP-like"/>
</dbReference>
<evidence type="ECO:0000313" key="2">
    <source>
        <dbReference type="Proteomes" id="UP001651880"/>
    </source>
</evidence>
<dbReference type="PANTHER" id="PTHR36303:SF1">
    <property type="entry name" value="2',3'-CYCLIC-NUCLEOTIDE 2'-PHOSPHODIESTERASE"/>
    <property type="match status" value="1"/>
</dbReference>
<dbReference type="PIRSF" id="PIRSF004789">
    <property type="entry name" value="DR1281"/>
    <property type="match status" value="1"/>
</dbReference>
<sequence length="256" mass="28268">MVILFIGDIFGRTGRNLIKENLSRIKEENSVDLIIANGENSAGGVGITKEIYEDLLSYGIDVITLGNHAWAQKKIFDFIDDADRLVRPANYPQGTPGKPYVIVEVNGRKAVIINMCGRVFMDCIECPFKTIESLLSEIGDNAEIKILDFHAEATSEKIAMGWFLDGRITAVLGTHTHVQTADERILPKGTGYITDVGMTGPLNSVLGVKKDIIIKKFISSLPGRFEAEEDSGQMNAVLLRIDENNHVSHIKRLNLV</sequence>
<reference evidence="1 2" key="1">
    <citation type="submission" date="2021-10" db="EMBL/GenBank/DDBJ databases">
        <title>Lutispora strain m25 sp. nov., a thermophilic, non-spore-forming bacterium isolated from a lab-scale methanogenic bioreactor digesting anaerobic sludge.</title>
        <authorList>
            <person name="El Houari A."/>
            <person name="Mcdonald J."/>
        </authorList>
    </citation>
    <scope>NUCLEOTIDE SEQUENCE [LARGE SCALE GENOMIC DNA]</scope>
    <source>
        <strain evidence="2">m25</strain>
    </source>
</reference>
<dbReference type="RefSeq" id="WP_255227409.1">
    <property type="nucleotide sequence ID" value="NZ_JAJEKE010000007.1"/>
</dbReference>
<dbReference type="Pfam" id="PF13277">
    <property type="entry name" value="YmdB"/>
    <property type="match status" value="1"/>
</dbReference>
<dbReference type="CDD" id="cd07382">
    <property type="entry name" value="MPP_DR1281"/>
    <property type="match status" value="1"/>
</dbReference>
<dbReference type="InterPro" id="IPR005235">
    <property type="entry name" value="YmdB-like"/>
</dbReference>
<dbReference type="NCBIfam" id="TIGR00282">
    <property type="entry name" value="TIGR00282 family metallophosphoesterase"/>
    <property type="match status" value="1"/>
</dbReference>
<name>A0ABT1NF82_9FIRM</name>
<gene>
    <name evidence="1" type="ORF">LJD61_10125</name>
</gene>
<dbReference type="PANTHER" id="PTHR36303">
    <property type="entry name" value="2',3'-CYCLIC-NUCLEOTIDE 2'-PHOSPHODIESTERASE"/>
    <property type="match status" value="1"/>
</dbReference>
<organism evidence="1 2">
    <name type="scientific">Lutispora saccharofermentans</name>
    <dbReference type="NCBI Taxonomy" id="3024236"/>
    <lineage>
        <taxon>Bacteria</taxon>
        <taxon>Bacillati</taxon>
        <taxon>Bacillota</taxon>
        <taxon>Clostridia</taxon>
        <taxon>Lutisporales</taxon>
        <taxon>Lutisporaceae</taxon>
        <taxon>Lutispora</taxon>
    </lineage>
</organism>